<name>A0A0M0LA05_9EUKA</name>
<dbReference type="Gene3D" id="2.30.130.40">
    <property type="entry name" value="LON domain-like"/>
    <property type="match status" value="1"/>
</dbReference>
<dbReference type="PANTHER" id="PTHR46732:SF8">
    <property type="entry name" value="ATP-DEPENDENT PROTEASE LA (LON) DOMAIN PROTEIN"/>
    <property type="match status" value="1"/>
</dbReference>
<protein>
    <recommendedName>
        <fullName evidence="4">Lon N-terminal domain-containing protein</fullName>
    </recommendedName>
</protein>
<dbReference type="InterPro" id="IPR015947">
    <property type="entry name" value="PUA-like_sf"/>
</dbReference>
<evidence type="ECO:0008006" key="4">
    <source>
        <dbReference type="Google" id="ProtNLM"/>
    </source>
</evidence>
<evidence type="ECO:0000313" key="3">
    <source>
        <dbReference type="Proteomes" id="UP000037460"/>
    </source>
</evidence>
<gene>
    <name evidence="2" type="ORF">Ctob_012647</name>
</gene>
<evidence type="ECO:0000256" key="1">
    <source>
        <dbReference type="SAM" id="MobiDB-lite"/>
    </source>
</evidence>
<dbReference type="Proteomes" id="UP000037460">
    <property type="component" value="Unassembled WGS sequence"/>
</dbReference>
<keyword evidence="3" id="KW-1185">Reference proteome</keyword>
<proteinExistence type="predicted"/>
<feature type="region of interest" description="Disordered" evidence="1">
    <location>
        <begin position="234"/>
        <end position="255"/>
    </location>
</feature>
<evidence type="ECO:0000313" key="2">
    <source>
        <dbReference type="EMBL" id="KOO47443.1"/>
    </source>
</evidence>
<accession>A0A0M0LA05</accession>
<sequence>MSPTVAVLACASALIGAPRMITNRLLAPRMGIGDGAAGTAAGGGGDIYGGGDSERNAQLAALLKMFTAKSDAPIPESEGSEQATKEVDEAKRLGLRLDMPLCRYSWCILPGQQIAMSVWQPQYTLMFSTLLGQPGPHEYFHVLLPGGAESLGREGYELEPGSKSSLVGTLMRIAYAKRNEDSTLTLVVQGLARGVVLRPTQVLPYSRGDVQLLPDGEAMRSAARVSQRFLEAQAGWEQPQTCDPEDTVRPRPTPKSALDAAYRRRLCIATAVREAEGLFAYESTDTPALDPPGRRGSGQIAQLTQFNASAAGAIAAAAAASAAVLAEMPMPQNAPIGGAAADEAGSAPKEEVTALKEEEAFASRLTYRGRVLADLDAAVASAEAETRLNLRCAAEAEELRTIRELEATTWIEFDDLLQSLRMLPPGGSPLPSRSTSLPIPTQLLALWPPPPEGGWPVTCRLAEIAAGLQQAIDKADSETRFFVPVAMSYPARKRAERLSWMIWSTIGDQKVGVNAYTGSPFQALLEAEGTAERLRMVLEKLRAIKDEATGGTRDGSRDT</sequence>
<dbReference type="SUPFAM" id="SSF88697">
    <property type="entry name" value="PUA domain-like"/>
    <property type="match status" value="1"/>
</dbReference>
<dbReference type="EMBL" id="JWZX01000544">
    <property type="protein sequence ID" value="KOO47443.1"/>
    <property type="molecule type" value="Genomic_DNA"/>
</dbReference>
<dbReference type="PANTHER" id="PTHR46732">
    <property type="entry name" value="ATP-DEPENDENT PROTEASE LA (LON) DOMAIN PROTEIN"/>
    <property type="match status" value="1"/>
</dbReference>
<dbReference type="InterPro" id="IPR046336">
    <property type="entry name" value="Lon_prtase_N_sf"/>
</dbReference>
<dbReference type="AlphaFoldDB" id="A0A0M0LA05"/>
<organism evidence="2 3">
    <name type="scientific">Chrysochromulina tobinii</name>
    <dbReference type="NCBI Taxonomy" id="1460289"/>
    <lineage>
        <taxon>Eukaryota</taxon>
        <taxon>Haptista</taxon>
        <taxon>Haptophyta</taxon>
        <taxon>Prymnesiophyceae</taxon>
        <taxon>Prymnesiales</taxon>
        <taxon>Chrysochromulinaceae</taxon>
        <taxon>Chrysochromulina</taxon>
    </lineage>
</organism>
<comment type="caution">
    <text evidence="2">The sequence shown here is derived from an EMBL/GenBank/DDBJ whole genome shotgun (WGS) entry which is preliminary data.</text>
</comment>
<dbReference type="OrthoDB" id="514074at2759"/>
<reference evidence="3" key="1">
    <citation type="journal article" date="2015" name="PLoS Genet.">
        <title>Genome Sequence and Transcriptome Analyses of Chrysochromulina tobin: Metabolic Tools for Enhanced Algal Fitness in the Prominent Order Prymnesiales (Haptophyceae).</title>
        <authorList>
            <person name="Hovde B.T."/>
            <person name="Deodato C.R."/>
            <person name="Hunsperger H.M."/>
            <person name="Ryken S.A."/>
            <person name="Yost W."/>
            <person name="Jha R.K."/>
            <person name="Patterson J."/>
            <person name="Monnat R.J. Jr."/>
            <person name="Barlow S.B."/>
            <person name="Starkenburg S.R."/>
            <person name="Cattolico R.A."/>
        </authorList>
    </citation>
    <scope>NUCLEOTIDE SEQUENCE</scope>
    <source>
        <strain evidence="3">CCMP291</strain>
    </source>
</reference>